<sequence length="93" mass="10124">MILIPSNSTNDYRLIRTPESRHLILDLIGVIACSWHAKLACASRTLPDEFLPSCPLSFSRFMSTVSVSKFNIQACATPSPSFCGGLVARGAHE</sequence>
<organism evidence="1 2">
    <name type="scientific">Rhizopogon vesiculosus</name>
    <dbReference type="NCBI Taxonomy" id="180088"/>
    <lineage>
        <taxon>Eukaryota</taxon>
        <taxon>Fungi</taxon>
        <taxon>Dikarya</taxon>
        <taxon>Basidiomycota</taxon>
        <taxon>Agaricomycotina</taxon>
        <taxon>Agaricomycetes</taxon>
        <taxon>Agaricomycetidae</taxon>
        <taxon>Boletales</taxon>
        <taxon>Suillineae</taxon>
        <taxon>Rhizopogonaceae</taxon>
        <taxon>Rhizopogon</taxon>
    </lineage>
</organism>
<gene>
    <name evidence="1" type="ORF">AZE42_06520</name>
</gene>
<dbReference type="EMBL" id="LVVM01000363">
    <property type="protein sequence ID" value="OJA20811.1"/>
    <property type="molecule type" value="Genomic_DNA"/>
</dbReference>
<dbReference type="AlphaFoldDB" id="A0A1J8QLQ1"/>
<comment type="caution">
    <text evidence="1">The sequence shown here is derived from an EMBL/GenBank/DDBJ whole genome shotgun (WGS) entry which is preliminary data.</text>
</comment>
<keyword evidence="2" id="KW-1185">Reference proteome</keyword>
<protein>
    <submittedName>
        <fullName evidence="1">Uncharacterized protein</fullName>
    </submittedName>
</protein>
<dbReference type="Proteomes" id="UP000183567">
    <property type="component" value="Unassembled WGS sequence"/>
</dbReference>
<reference evidence="1 2" key="1">
    <citation type="submission" date="2016-03" db="EMBL/GenBank/DDBJ databases">
        <title>Comparative genomics of the ectomycorrhizal sister species Rhizopogon vinicolor and Rhizopogon vesiculosus (Basidiomycota: Boletales) reveals a divergence of the mating type B locus.</title>
        <authorList>
            <person name="Mujic A.B."/>
            <person name="Kuo A."/>
            <person name="Tritt A."/>
            <person name="Lipzen A."/>
            <person name="Chen C."/>
            <person name="Johnson J."/>
            <person name="Sharma A."/>
            <person name="Barry K."/>
            <person name="Grigoriev I.V."/>
            <person name="Spatafora J.W."/>
        </authorList>
    </citation>
    <scope>NUCLEOTIDE SEQUENCE [LARGE SCALE GENOMIC DNA]</scope>
    <source>
        <strain evidence="1 2">AM-OR11-056</strain>
    </source>
</reference>
<accession>A0A1J8QLQ1</accession>
<evidence type="ECO:0000313" key="1">
    <source>
        <dbReference type="EMBL" id="OJA20811.1"/>
    </source>
</evidence>
<evidence type="ECO:0000313" key="2">
    <source>
        <dbReference type="Proteomes" id="UP000183567"/>
    </source>
</evidence>
<proteinExistence type="predicted"/>
<name>A0A1J8QLQ1_9AGAM</name>